<proteinExistence type="predicted"/>
<feature type="region of interest" description="Disordered" evidence="1">
    <location>
        <begin position="142"/>
        <end position="169"/>
    </location>
</feature>
<organism evidence="2">
    <name type="scientific">Chionoecetes opilio bacilliform virus</name>
    <dbReference type="NCBI Taxonomy" id="1825681"/>
    <lineage>
        <taxon>Viruses</taxon>
        <taxon>Viruses incertae sedis</taxon>
        <taxon>Naldaviricetes</taxon>
        <taxon>Nimaviridae</taxon>
    </lineage>
</organism>
<protein>
    <submittedName>
        <fullName evidence="2">Uncharacterized protein</fullName>
    </submittedName>
</protein>
<accession>A0A1Q3DLP8</accession>
<sequence>MIRYLVVDCDDPVPDLVNGKDGVIQRIIMRVSRTLLDFCVVEEHVSEHPNIVVGVTQYDMSNAETGVKIAIGRINDLLNIQIFENYVILNSDTRQAEAGITDPPRIEGVLYILSSRPKTRYLLRTPDCWWNTLSVLKRKIQEIESGSEEEDKEEEEEEKEEDDDYGEGY</sequence>
<gene>
    <name evidence="2" type="ORF">SCV_133</name>
</gene>
<comment type="caution">
    <text evidence="2">The sequence shown here is derived from an EMBL/GenBank/DDBJ whole genome shotgun (WGS) entry which is preliminary data.</text>
</comment>
<feature type="compositionally biased region" description="Acidic residues" evidence="1">
    <location>
        <begin position="145"/>
        <end position="169"/>
    </location>
</feature>
<evidence type="ECO:0000256" key="1">
    <source>
        <dbReference type="SAM" id="MobiDB-lite"/>
    </source>
</evidence>
<name>A0A1Q3DLP8_9VIRU</name>
<dbReference type="EMBL" id="BDLS01000002">
    <property type="protein sequence ID" value="GAV93253.1"/>
    <property type="molecule type" value="Genomic_DNA"/>
</dbReference>
<reference evidence="2" key="1">
    <citation type="submission" date="2017-01" db="EMBL/GenBank/DDBJ databases">
        <title>Draft genome sequence of uncultured bacilliform virus purified from snow crab.</title>
        <authorList>
            <person name="Takano T."/>
        </authorList>
    </citation>
    <scope>NUCLEOTIDE SEQUENCE</scope>
    <source>
        <strain evidence="2">Isolate_1</strain>
    </source>
</reference>
<evidence type="ECO:0000313" key="2">
    <source>
        <dbReference type="EMBL" id="GAV93253.1"/>
    </source>
</evidence>